<comment type="caution">
    <text evidence="3">The sequence shown here is derived from an EMBL/GenBank/DDBJ whole genome shotgun (WGS) entry which is preliminary data.</text>
</comment>
<dbReference type="SUPFAM" id="SSF55961">
    <property type="entry name" value="Bet v1-like"/>
    <property type="match status" value="1"/>
</dbReference>
<dbReference type="CDD" id="cd08899">
    <property type="entry name" value="SRPBCC_CalC_Aha1-like_6"/>
    <property type="match status" value="1"/>
</dbReference>
<comment type="similarity">
    <text evidence="1">Belongs to the AHA1 family.</text>
</comment>
<feature type="domain" description="Activator of Hsp90 ATPase homologue 1/2-like C-terminal" evidence="2">
    <location>
        <begin position="22"/>
        <end position="148"/>
    </location>
</feature>
<dbReference type="AlphaFoldDB" id="A0A916U2Z0"/>
<accession>A0A916U2Z0</accession>
<dbReference type="Proteomes" id="UP000637002">
    <property type="component" value="Unassembled WGS sequence"/>
</dbReference>
<evidence type="ECO:0000313" key="4">
    <source>
        <dbReference type="Proteomes" id="UP000637002"/>
    </source>
</evidence>
<reference evidence="3" key="1">
    <citation type="journal article" date="2014" name="Int. J. Syst. Evol. Microbiol.">
        <title>Complete genome sequence of Corynebacterium casei LMG S-19264T (=DSM 44701T), isolated from a smear-ripened cheese.</title>
        <authorList>
            <consortium name="US DOE Joint Genome Institute (JGI-PGF)"/>
            <person name="Walter F."/>
            <person name="Albersmeier A."/>
            <person name="Kalinowski J."/>
            <person name="Ruckert C."/>
        </authorList>
    </citation>
    <scope>NUCLEOTIDE SEQUENCE</scope>
    <source>
        <strain evidence="3">CGMCC 1.12919</strain>
    </source>
</reference>
<gene>
    <name evidence="3" type="ORF">GCM10010994_16840</name>
</gene>
<dbReference type="RefSeq" id="WP_188608725.1">
    <property type="nucleotide sequence ID" value="NZ_BMGG01000003.1"/>
</dbReference>
<proteinExistence type="inferred from homology"/>
<protein>
    <submittedName>
        <fullName evidence="3">ATPase</fullName>
    </submittedName>
</protein>
<organism evidence="3 4">
    <name type="scientific">Chelatococcus reniformis</name>
    <dbReference type="NCBI Taxonomy" id="1494448"/>
    <lineage>
        <taxon>Bacteria</taxon>
        <taxon>Pseudomonadati</taxon>
        <taxon>Pseudomonadota</taxon>
        <taxon>Alphaproteobacteria</taxon>
        <taxon>Hyphomicrobiales</taxon>
        <taxon>Chelatococcaceae</taxon>
        <taxon>Chelatococcus</taxon>
    </lineage>
</organism>
<name>A0A916U2Z0_9HYPH</name>
<dbReference type="InterPro" id="IPR013538">
    <property type="entry name" value="ASHA1/2-like_C"/>
</dbReference>
<evidence type="ECO:0000313" key="3">
    <source>
        <dbReference type="EMBL" id="GGC58559.1"/>
    </source>
</evidence>
<evidence type="ECO:0000256" key="1">
    <source>
        <dbReference type="ARBA" id="ARBA00006817"/>
    </source>
</evidence>
<dbReference type="InterPro" id="IPR023393">
    <property type="entry name" value="START-like_dom_sf"/>
</dbReference>
<reference evidence="3" key="2">
    <citation type="submission" date="2020-09" db="EMBL/GenBank/DDBJ databases">
        <authorList>
            <person name="Sun Q."/>
            <person name="Zhou Y."/>
        </authorList>
    </citation>
    <scope>NUCLEOTIDE SEQUENCE</scope>
    <source>
        <strain evidence="3">CGMCC 1.12919</strain>
    </source>
</reference>
<evidence type="ECO:0000259" key="2">
    <source>
        <dbReference type="Pfam" id="PF08327"/>
    </source>
</evidence>
<keyword evidence="4" id="KW-1185">Reference proteome</keyword>
<sequence length="172" mass="18959">MSGGRINRTGADEVRTERHFGAAPERVWDYLVRPEFRALWLAAGEIEPRIGGRVTLVFDHAALSLPPAAAALRYRGDNLHRVVGAVTAYDPPRLLAFTWGDHGEVCFTLEATGSGTRLLMTHNGLVDSAAMREVAGGWHAHLDMLVERMAEQTPDDFWARYAVTSGLYEDGL</sequence>
<dbReference type="EMBL" id="BMGG01000003">
    <property type="protein sequence ID" value="GGC58559.1"/>
    <property type="molecule type" value="Genomic_DNA"/>
</dbReference>
<dbReference type="Pfam" id="PF08327">
    <property type="entry name" value="AHSA1"/>
    <property type="match status" value="1"/>
</dbReference>
<dbReference type="Gene3D" id="3.30.530.20">
    <property type="match status" value="1"/>
</dbReference>